<dbReference type="GO" id="GO:0046677">
    <property type="term" value="P:response to antibiotic"/>
    <property type="evidence" value="ECO:0007669"/>
    <property type="project" value="UniProtKB-KW"/>
</dbReference>
<keyword evidence="4 8" id="KW-0812">Transmembrane</keyword>
<keyword evidence="3" id="KW-1003">Cell membrane</keyword>
<feature type="transmembrane region" description="Helical" evidence="8">
    <location>
        <begin position="90"/>
        <end position="108"/>
    </location>
</feature>
<feature type="transmembrane region" description="Helical" evidence="8">
    <location>
        <begin position="273"/>
        <end position="295"/>
    </location>
</feature>
<evidence type="ECO:0000256" key="1">
    <source>
        <dbReference type="ARBA" id="ARBA00004651"/>
    </source>
</evidence>
<keyword evidence="7" id="KW-0046">Antibiotic resistance</keyword>
<evidence type="ECO:0000313" key="10">
    <source>
        <dbReference type="Proteomes" id="UP000236754"/>
    </source>
</evidence>
<feature type="transmembrane region" description="Helical" evidence="8">
    <location>
        <begin position="344"/>
        <end position="364"/>
    </location>
</feature>
<accession>A0A1H6CIN2</accession>
<evidence type="ECO:0000256" key="4">
    <source>
        <dbReference type="ARBA" id="ARBA00022692"/>
    </source>
</evidence>
<feature type="transmembrane region" description="Helical" evidence="8">
    <location>
        <begin position="242"/>
        <end position="261"/>
    </location>
</feature>
<feature type="transmembrane region" description="Helical" evidence="8">
    <location>
        <begin position="114"/>
        <end position="137"/>
    </location>
</feature>
<sequence length="500" mass="51878">MRPKFHTMASSLGRIPLAGKYPPAAALALLALSPFLIVTTALSLMTPQLVHDLHATPFGLQLTNILSNAAYAFGTIVTADLLQRFSARRVYVMSEVGFVVSSILVLSAREIGLFSAGVIMQGLFTGILLIAAFPPLLSGHGPERFPTTGAIATVGVLGVGAIGPLVGGTVGSLGGWRPLYGGIAVLAGVGLIIGTLTFESNEPTAQGARFDWSAIPLAFGATALPFFGVSWLDRGSFADPQFIVPVVVGLLLLVLLVVAQYRRANPLVPVRTFSNTLPVTGTATSMLGGAAFTTLLELTEVHLLQVSGYSPVRTGALFTPAVLGVAVAALLFRRSLPTRWTPYLALSGLASLLVGGIILLFLSATNGSVIVPIVSVFLGYGAGAGVVPGLFLAGLAVSAAQLGPALALVELLRAEGTFLIGPVVLHLAITRSTFEHGFEIAVVIVLILILAGGLFLISVWRLGGVRNEAPDLDAWLEGTATAYHSPPLGAAVRKMCRIGQ</sequence>
<evidence type="ECO:0000256" key="2">
    <source>
        <dbReference type="ARBA" id="ARBA00022448"/>
    </source>
</evidence>
<organism evidence="9 10">
    <name type="scientific">Actinacidiphila yanglinensis</name>
    <dbReference type="NCBI Taxonomy" id="310779"/>
    <lineage>
        <taxon>Bacteria</taxon>
        <taxon>Bacillati</taxon>
        <taxon>Actinomycetota</taxon>
        <taxon>Actinomycetes</taxon>
        <taxon>Kitasatosporales</taxon>
        <taxon>Streptomycetaceae</taxon>
        <taxon>Actinacidiphila</taxon>
    </lineage>
</organism>
<evidence type="ECO:0000256" key="6">
    <source>
        <dbReference type="ARBA" id="ARBA00023136"/>
    </source>
</evidence>
<dbReference type="Proteomes" id="UP000236754">
    <property type="component" value="Unassembled WGS sequence"/>
</dbReference>
<evidence type="ECO:0000256" key="8">
    <source>
        <dbReference type="SAM" id="Phobius"/>
    </source>
</evidence>
<feature type="transmembrane region" description="Helical" evidence="8">
    <location>
        <begin position="21"/>
        <end position="45"/>
    </location>
</feature>
<dbReference type="PANTHER" id="PTHR42718">
    <property type="entry name" value="MAJOR FACILITATOR SUPERFAMILY MULTIDRUG TRANSPORTER MFSC"/>
    <property type="match status" value="1"/>
</dbReference>
<evidence type="ECO:0000256" key="3">
    <source>
        <dbReference type="ARBA" id="ARBA00022475"/>
    </source>
</evidence>
<protein>
    <submittedName>
        <fullName evidence="9">Major Facilitator Superfamily protein</fullName>
    </submittedName>
</protein>
<proteinExistence type="predicted"/>
<dbReference type="InterPro" id="IPR011701">
    <property type="entry name" value="MFS"/>
</dbReference>
<keyword evidence="10" id="KW-1185">Reference proteome</keyword>
<feature type="transmembrane region" description="Helical" evidence="8">
    <location>
        <begin position="149"/>
        <end position="167"/>
    </location>
</feature>
<evidence type="ECO:0000313" key="9">
    <source>
        <dbReference type="EMBL" id="SEG72575.1"/>
    </source>
</evidence>
<feature type="transmembrane region" description="Helical" evidence="8">
    <location>
        <begin position="179"/>
        <end position="198"/>
    </location>
</feature>
<dbReference type="EMBL" id="FNVU01000009">
    <property type="protein sequence ID" value="SEG72575.1"/>
    <property type="molecule type" value="Genomic_DNA"/>
</dbReference>
<feature type="transmembrane region" description="Helical" evidence="8">
    <location>
        <begin position="405"/>
        <end position="428"/>
    </location>
</feature>
<keyword evidence="6 8" id="KW-0472">Membrane</keyword>
<feature type="transmembrane region" description="Helical" evidence="8">
    <location>
        <begin position="370"/>
        <end position="393"/>
    </location>
</feature>
<comment type="subcellular location">
    <subcellularLocation>
        <location evidence="1">Cell membrane</location>
        <topology evidence="1">Multi-pass membrane protein</topology>
    </subcellularLocation>
</comment>
<dbReference type="OrthoDB" id="3217935at2"/>
<feature type="transmembrane region" description="Helical" evidence="8">
    <location>
        <begin position="210"/>
        <end position="230"/>
    </location>
</feature>
<dbReference type="GO" id="GO:0022857">
    <property type="term" value="F:transmembrane transporter activity"/>
    <property type="evidence" value="ECO:0007669"/>
    <property type="project" value="InterPro"/>
</dbReference>
<reference evidence="9 10" key="1">
    <citation type="submission" date="2016-10" db="EMBL/GenBank/DDBJ databases">
        <authorList>
            <person name="de Groot N.N."/>
        </authorList>
    </citation>
    <scope>NUCLEOTIDE SEQUENCE [LARGE SCALE GENOMIC DNA]</scope>
    <source>
        <strain evidence="9 10">CGMCC 4.2023</strain>
    </source>
</reference>
<keyword evidence="2" id="KW-0813">Transport</keyword>
<feature type="transmembrane region" description="Helical" evidence="8">
    <location>
        <begin position="440"/>
        <end position="460"/>
    </location>
</feature>
<dbReference type="PANTHER" id="PTHR42718:SF46">
    <property type="entry name" value="BLR6921 PROTEIN"/>
    <property type="match status" value="1"/>
</dbReference>
<dbReference type="Pfam" id="PF07690">
    <property type="entry name" value="MFS_1"/>
    <property type="match status" value="1"/>
</dbReference>
<feature type="transmembrane region" description="Helical" evidence="8">
    <location>
        <begin position="65"/>
        <end position="83"/>
    </location>
</feature>
<keyword evidence="5 8" id="KW-1133">Transmembrane helix</keyword>
<dbReference type="AlphaFoldDB" id="A0A1H6CIN2"/>
<dbReference type="SUPFAM" id="SSF103473">
    <property type="entry name" value="MFS general substrate transporter"/>
    <property type="match status" value="1"/>
</dbReference>
<evidence type="ECO:0000256" key="7">
    <source>
        <dbReference type="ARBA" id="ARBA00023251"/>
    </source>
</evidence>
<dbReference type="InterPro" id="IPR036259">
    <property type="entry name" value="MFS_trans_sf"/>
</dbReference>
<evidence type="ECO:0000256" key="5">
    <source>
        <dbReference type="ARBA" id="ARBA00022989"/>
    </source>
</evidence>
<dbReference type="Gene3D" id="1.20.1720.10">
    <property type="entry name" value="Multidrug resistance protein D"/>
    <property type="match status" value="1"/>
</dbReference>
<name>A0A1H6CIN2_9ACTN</name>
<feature type="transmembrane region" description="Helical" evidence="8">
    <location>
        <begin position="315"/>
        <end position="332"/>
    </location>
</feature>
<dbReference type="RefSeq" id="WP_103887496.1">
    <property type="nucleotide sequence ID" value="NZ_FNVU01000009.1"/>
</dbReference>
<gene>
    <name evidence="9" type="ORF">SAMN05216223_10918</name>
</gene>
<dbReference type="GO" id="GO:0005886">
    <property type="term" value="C:plasma membrane"/>
    <property type="evidence" value="ECO:0007669"/>
    <property type="project" value="UniProtKB-SubCell"/>
</dbReference>